<sequence length="132" mass="15302">MSGKIERFEDLTCWQSARDLVKLVFIHSRQGELSHDWDMRSQLKRAALSSQNNIAEGFCRYYKNEFIRFLDIAQSSVGEIQSMCYNLEDLDYLPVEAIEEIRSKATETRSRTLGLIRYLSTGRKTSENNPNA</sequence>
<protein>
    <recommendedName>
        <fullName evidence="2">Four helix bundle protein</fullName>
    </recommendedName>
</protein>
<name>A0A644UCQ6_9ZZZZ</name>
<organism evidence="1">
    <name type="scientific">bioreactor metagenome</name>
    <dbReference type="NCBI Taxonomy" id="1076179"/>
    <lineage>
        <taxon>unclassified sequences</taxon>
        <taxon>metagenomes</taxon>
        <taxon>ecological metagenomes</taxon>
    </lineage>
</organism>
<evidence type="ECO:0008006" key="2">
    <source>
        <dbReference type="Google" id="ProtNLM"/>
    </source>
</evidence>
<proteinExistence type="predicted"/>
<reference evidence="1" key="1">
    <citation type="submission" date="2019-08" db="EMBL/GenBank/DDBJ databases">
        <authorList>
            <person name="Kucharzyk K."/>
            <person name="Murdoch R.W."/>
            <person name="Higgins S."/>
            <person name="Loffler F."/>
        </authorList>
    </citation>
    <scope>NUCLEOTIDE SEQUENCE</scope>
</reference>
<dbReference type="InterPro" id="IPR012657">
    <property type="entry name" value="23S_rRNA-intervening_sequence"/>
</dbReference>
<dbReference type="InterPro" id="IPR036583">
    <property type="entry name" value="23S_rRNA_IVS_sf"/>
</dbReference>
<dbReference type="PANTHER" id="PTHR38471">
    <property type="entry name" value="FOUR HELIX BUNDLE PROTEIN"/>
    <property type="match status" value="1"/>
</dbReference>
<gene>
    <name evidence="1" type="ORF">SDC9_22636</name>
</gene>
<accession>A0A644UCQ6</accession>
<evidence type="ECO:0000313" key="1">
    <source>
        <dbReference type="EMBL" id="MPL76786.1"/>
    </source>
</evidence>
<dbReference type="SUPFAM" id="SSF158446">
    <property type="entry name" value="IVS-encoded protein-like"/>
    <property type="match status" value="1"/>
</dbReference>
<dbReference type="EMBL" id="VSSQ01000100">
    <property type="protein sequence ID" value="MPL76786.1"/>
    <property type="molecule type" value="Genomic_DNA"/>
</dbReference>
<dbReference type="Gene3D" id="1.20.1440.60">
    <property type="entry name" value="23S rRNA-intervening sequence"/>
    <property type="match status" value="1"/>
</dbReference>
<dbReference type="NCBIfam" id="TIGR02436">
    <property type="entry name" value="four helix bundle protein"/>
    <property type="match status" value="1"/>
</dbReference>
<dbReference type="AlphaFoldDB" id="A0A644UCQ6"/>
<comment type="caution">
    <text evidence="1">The sequence shown here is derived from an EMBL/GenBank/DDBJ whole genome shotgun (WGS) entry which is preliminary data.</text>
</comment>
<dbReference type="Pfam" id="PF05635">
    <property type="entry name" value="23S_rRNA_IVP"/>
    <property type="match status" value="1"/>
</dbReference>
<dbReference type="PANTHER" id="PTHR38471:SF2">
    <property type="entry name" value="FOUR HELIX BUNDLE PROTEIN"/>
    <property type="match status" value="1"/>
</dbReference>